<dbReference type="Proteomes" id="UP001378592">
    <property type="component" value="Unassembled WGS sequence"/>
</dbReference>
<organism evidence="1 2">
    <name type="scientific">Gryllus longicercus</name>
    <dbReference type="NCBI Taxonomy" id="2509291"/>
    <lineage>
        <taxon>Eukaryota</taxon>
        <taxon>Metazoa</taxon>
        <taxon>Ecdysozoa</taxon>
        <taxon>Arthropoda</taxon>
        <taxon>Hexapoda</taxon>
        <taxon>Insecta</taxon>
        <taxon>Pterygota</taxon>
        <taxon>Neoptera</taxon>
        <taxon>Polyneoptera</taxon>
        <taxon>Orthoptera</taxon>
        <taxon>Ensifera</taxon>
        <taxon>Gryllidea</taxon>
        <taxon>Grylloidea</taxon>
        <taxon>Gryllidae</taxon>
        <taxon>Gryllinae</taxon>
        <taxon>Gryllus</taxon>
    </lineage>
</organism>
<keyword evidence="2" id="KW-1185">Reference proteome</keyword>
<gene>
    <name evidence="1" type="ORF">R5R35_005581</name>
</gene>
<comment type="caution">
    <text evidence="1">The sequence shown here is derived from an EMBL/GenBank/DDBJ whole genome shotgun (WGS) entry which is preliminary data.</text>
</comment>
<evidence type="ECO:0000313" key="1">
    <source>
        <dbReference type="EMBL" id="KAK7791259.1"/>
    </source>
</evidence>
<protein>
    <submittedName>
        <fullName evidence="1">Uncharacterized protein</fullName>
    </submittedName>
</protein>
<proteinExistence type="predicted"/>
<dbReference type="AlphaFoldDB" id="A0AAN9Z132"/>
<accession>A0AAN9Z132</accession>
<sequence>MVTEDTELNNVKKLKNSDSFQFWDFEIQILCKEKQLGEVVSGAKLLCECGSDEHKQKTRHTEDAKAQYCIVRTIDKMVKKILACGTSKEMYDTLKTIYTRDTAQLKQQLLMDFHGLKYDETKDITI</sequence>
<name>A0AAN9Z132_9ORTH</name>
<evidence type="ECO:0000313" key="2">
    <source>
        <dbReference type="Proteomes" id="UP001378592"/>
    </source>
</evidence>
<dbReference type="Pfam" id="PF14223">
    <property type="entry name" value="Retrotran_gag_2"/>
    <property type="match status" value="1"/>
</dbReference>
<reference evidence="1 2" key="1">
    <citation type="submission" date="2024-03" db="EMBL/GenBank/DDBJ databases">
        <title>The genome assembly and annotation of the cricket Gryllus longicercus Weissman &amp; Gray.</title>
        <authorList>
            <person name="Szrajer S."/>
            <person name="Gray D."/>
            <person name="Ylla G."/>
        </authorList>
    </citation>
    <scope>NUCLEOTIDE SEQUENCE [LARGE SCALE GENOMIC DNA]</scope>
    <source>
        <strain evidence="1">DAG 2021-001</strain>
        <tissue evidence="1">Whole body minus gut</tissue>
    </source>
</reference>
<dbReference type="EMBL" id="JAZDUA010000547">
    <property type="protein sequence ID" value="KAK7791259.1"/>
    <property type="molecule type" value="Genomic_DNA"/>
</dbReference>